<dbReference type="InterPro" id="IPR029151">
    <property type="entry name" value="Sensor-like_sf"/>
</dbReference>
<protein>
    <submittedName>
        <fullName evidence="2">Diguanylate phosphodiesterase</fullName>
    </submittedName>
</protein>
<dbReference type="Gene3D" id="1.20.5.170">
    <property type="match status" value="1"/>
</dbReference>
<sequence length="400" mass="47169">MSNLEDARPFYQAIFSADEQKAIGYEIVGRINLNNEWKSMGPFFRDDSIPDEYRLEADCHILHKALDNFLDPADDTLIFINRDANLLMLDHGESLLELLFQWQEKGGNLERIVIEITEHTFTGDIRQLTHVFTYYRTYGIKMAVENVGKASSNLDRIALLMPNILKIDLQPLRLTSPLQTYHDVLYSISLLARKIGAAILYSEIDLHFQFQYAWKNGGRFFQGDYLQPPREGKIEPYLLKEKMTGEFQAFIRYEKKKLQHFYDLSEQFHQRISLLFAKESKHAAGSFDELIKKLAEELNDCCFRIYVCDGDGFQQSSNFLKKDDEWKIQPHYNQKNWSWRPYFLENIMKMQIRKKGFFSDVYSDIETGESIRTFSYPIDQQHYLFLDLPYSYLYENEGLL</sequence>
<dbReference type="PANTHER" id="PTHR33121">
    <property type="entry name" value="CYCLIC DI-GMP PHOSPHODIESTERASE PDEF"/>
    <property type="match status" value="1"/>
</dbReference>
<dbReference type="GO" id="GO:0071111">
    <property type="term" value="F:cyclic-guanylate-specific phosphodiesterase activity"/>
    <property type="evidence" value="ECO:0007669"/>
    <property type="project" value="InterPro"/>
</dbReference>
<dbReference type="RefSeq" id="WP_029565496.1">
    <property type="nucleotide sequence ID" value="NZ_JNVC02000001.1"/>
</dbReference>
<comment type="caution">
    <text evidence="2">The sequence shown here is derived from an EMBL/GenBank/DDBJ whole genome shotgun (WGS) entry which is preliminary data.</text>
</comment>
<dbReference type="PANTHER" id="PTHR33121:SF82">
    <property type="entry name" value="SIGNAL TRANSDUCTION PROTEIN CONTAINING A EAL DOMAIN"/>
    <property type="match status" value="1"/>
</dbReference>
<gene>
    <name evidence="2" type="ORF">GS18_0203365</name>
</gene>
<dbReference type="Gene3D" id="3.20.20.450">
    <property type="entry name" value="EAL domain"/>
    <property type="match status" value="1"/>
</dbReference>
<dbReference type="PROSITE" id="PS50883">
    <property type="entry name" value="EAL"/>
    <property type="match status" value="1"/>
</dbReference>
<dbReference type="CDD" id="cd01948">
    <property type="entry name" value="EAL"/>
    <property type="match status" value="1"/>
</dbReference>
<dbReference type="SUPFAM" id="SSF141868">
    <property type="entry name" value="EAL domain-like"/>
    <property type="match status" value="1"/>
</dbReference>
<dbReference type="STRING" id="246786.GS18_0203365"/>
<dbReference type="Pfam" id="PF10388">
    <property type="entry name" value="YkuI_C"/>
    <property type="match status" value="1"/>
</dbReference>
<dbReference type="Pfam" id="PF00563">
    <property type="entry name" value="EAL"/>
    <property type="match status" value="1"/>
</dbReference>
<dbReference type="InterPro" id="IPR050706">
    <property type="entry name" value="Cyclic-di-GMP_PDE-like"/>
</dbReference>
<evidence type="ECO:0000259" key="1">
    <source>
        <dbReference type="PROSITE" id="PS50883"/>
    </source>
</evidence>
<keyword evidence="3" id="KW-1185">Reference proteome</keyword>
<dbReference type="Gene3D" id="3.30.450.20">
    <property type="entry name" value="PAS domain"/>
    <property type="match status" value="1"/>
</dbReference>
<dbReference type="InterPro" id="IPR035919">
    <property type="entry name" value="EAL_sf"/>
</dbReference>
<evidence type="ECO:0000313" key="2">
    <source>
        <dbReference type="EMBL" id="KEZ53980.1"/>
    </source>
</evidence>
<dbReference type="InterPro" id="IPR001633">
    <property type="entry name" value="EAL_dom"/>
</dbReference>
<dbReference type="SMART" id="SM00052">
    <property type="entry name" value="EAL"/>
    <property type="match status" value="1"/>
</dbReference>
<evidence type="ECO:0000313" key="3">
    <source>
        <dbReference type="Proteomes" id="UP000028549"/>
    </source>
</evidence>
<name>A0A084H318_METID</name>
<dbReference type="InterPro" id="IPR018842">
    <property type="entry name" value="YkuI_C"/>
</dbReference>
<proteinExistence type="predicted"/>
<dbReference type="SUPFAM" id="SSF103190">
    <property type="entry name" value="Sensory domain-like"/>
    <property type="match status" value="1"/>
</dbReference>
<dbReference type="Proteomes" id="UP000028549">
    <property type="component" value="Unassembled WGS sequence"/>
</dbReference>
<organism evidence="2 3">
    <name type="scientific">Metabacillus indicus</name>
    <name type="common">Bacillus indicus</name>
    <dbReference type="NCBI Taxonomy" id="246786"/>
    <lineage>
        <taxon>Bacteria</taxon>
        <taxon>Bacillati</taxon>
        <taxon>Bacillota</taxon>
        <taxon>Bacilli</taxon>
        <taxon>Bacillales</taxon>
        <taxon>Bacillaceae</taxon>
        <taxon>Metabacillus</taxon>
    </lineage>
</organism>
<dbReference type="EMBL" id="JNVC02000001">
    <property type="protein sequence ID" value="KEZ53980.1"/>
    <property type="molecule type" value="Genomic_DNA"/>
</dbReference>
<feature type="domain" description="EAL" evidence="1">
    <location>
        <begin position="1"/>
        <end position="243"/>
    </location>
</feature>
<dbReference type="AlphaFoldDB" id="A0A084H318"/>
<accession>A0A084H318</accession>
<reference evidence="2 3" key="1">
    <citation type="journal article" date="2005" name="Int. J. Syst. Evol. Microbiol.">
        <title>Bacillus cibi sp. nov., isolated from jeotgal, a traditional Korean fermented seafood.</title>
        <authorList>
            <person name="Yoon J.H."/>
            <person name="Lee C.H."/>
            <person name="Oh T.K."/>
        </authorList>
    </citation>
    <scope>NUCLEOTIDE SEQUENCE [LARGE SCALE GENOMIC DNA]</scope>
    <source>
        <strain evidence="2 3">DSM 16189</strain>
    </source>
</reference>